<comment type="similarity">
    <text evidence="1">Belongs to the ornithine cyclodeaminase/mu-crystallin family.</text>
</comment>
<dbReference type="RefSeq" id="XP_025361461.1">
    <property type="nucleotide sequence ID" value="XM_025507800.1"/>
</dbReference>
<evidence type="ECO:0000256" key="1">
    <source>
        <dbReference type="ARBA" id="ARBA00008903"/>
    </source>
</evidence>
<evidence type="ECO:0000256" key="2">
    <source>
        <dbReference type="SAM" id="MobiDB-lite"/>
    </source>
</evidence>
<dbReference type="AlphaFoldDB" id="A0A316UNJ6"/>
<name>A0A316UNJ6_9BASI</name>
<dbReference type="Gene3D" id="3.40.50.720">
    <property type="entry name" value="NAD(P)-binding Rossmann-like Domain"/>
    <property type="match status" value="1"/>
</dbReference>
<dbReference type="Gene3D" id="3.30.1780.10">
    <property type="entry name" value="ornithine cyclodeaminase, domain 1"/>
    <property type="match status" value="1"/>
</dbReference>
<dbReference type="InterPro" id="IPR023401">
    <property type="entry name" value="ODC_N"/>
</dbReference>
<dbReference type="PANTHER" id="PTHR13812">
    <property type="entry name" value="KETIMINE REDUCTASE MU-CRYSTALLIN"/>
    <property type="match status" value="1"/>
</dbReference>
<dbReference type="SUPFAM" id="SSF51735">
    <property type="entry name" value="NAD(P)-binding Rossmann-fold domains"/>
    <property type="match status" value="1"/>
</dbReference>
<accession>A0A316UNJ6</accession>
<dbReference type="Proteomes" id="UP000245884">
    <property type="component" value="Unassembled WGS sequence"/>
</dbReference>
<dbReference type="InterPro" id="IPR003462">
    <property type="entry name" value="ODC_Mu_crystall"/>
</dbReference>
<evidence type="ECO:0000313" key="3">
    <source>
        <dbReference type="EMBL" id="PWN26849.1"/>
    </source>
</evidence>
<organism evidence="3 4">
    <name type="scientific">Jaminaea rosea</name>
    <dbReference type="NCBI Taxonomy" id="1569628"/>
    <lineage>
        <taxon>Eukaryota</taxon>
        <taxon>Fungi</taxon>
        <taxon>Dikarya</taxon>
        <taxon>Basidiomycota</taxon>
        <taxon>Ustilaginomycotina</taxon>
        <taxon>Exobasidiomycetes</taxon>
        <taxon>Microstromatales</taxon>
        <taxon>Microstromatales incertae sedis</taxon>
        <taxon>Jaminaea</taxon>
    </lineage>
</organism>
<keyword evidence="4" id="KW-1185">Reference proteome</keyword>
<proteinExistence type="inferred from homology"/>
<dbReference type="PANTHER" id="PTHR13812:SF19">
    <property type="entry name" value="KETIMINE REDUCTASE MU-CRYSTALLIN"/>
    <property type="match status" value="1"/>
</dbReference>
<gene>
    <name evidence="3" type="ORF">BDZ90DRAFT_253616</name>
</gene>
<sequence>MTFSNPTGKRARDDYLQRAGPSAPTDPDRPVPLDNPQRLALTLDSHTALFMPARFGSSTACKIVGVPSASASPSIAQAGIPGSTILLDGQTAKVKAIVDSTILTALRTAAGSVLATQLFLPAGERGPQGGYKVVVFGGGRQAFAHAWLLDQVYGGEVGTQVTFVTRKMMNKTELPAIAREFPGVNEEPEPGSVYVGTHPAKGVTSDDKEAIASLVSEADIVCCCTPSTEPLFRFEDLKRGAHVNMVGSYKPHMQEVEPDLMRSAAAAGTLLVDSTEACAHEAGDLIKAGINALQSTDEHIVKELGAELEQSSQSSRSTERRVSVFKSVGVGVQDVRIAEDIYEAAVRGAIGSSIPY</sequence>
<dbReference type="STRING" id="1569628.A0A316UNJ6"/>
<dbReference type="Pfam" id="PF02423">
    <property type="entry name" value="OCD_Mu_crystall"/>
    <property type="match status" value="2"/>
</dbReference>
<protein>
    <submittedName>
        <fullName evidence="3">NAD(P)-binding protein</fullName>
    </submittedName>
</protein>
<dbReference type="GeneID" id="37029623"/>
<feature type="region of interest" description="Disordered" evidence="2">
    <location>
        <begin position="1"/>
        <end position="36"/>
    </location>
</feature>
<dbReference type="OrthoDB" id="41492at2759"/>
<dbReference type="EMBL" id="KZ819670">
    <property type="protein sequence ID" value="PWN26849.1"/>
    <property type="molecule type" value="Genomic_DNA"/>
</dbReference>
<reference evidence="3 4" key="1">
    <citation type="journal article" date="2018" name="Mol. Biol. Evol.">
        <title>Broad Genomic Sampling Reveals a Smut Pathogenic Ancestry of the Fungal Clade Ustilaginomycotina.</title>
        <authorList>
            <person name="Kijpornyongpan T."/>
            <person name="Mondo S.J."/>
            <person name="Barry K."/>
            <person name="Sandor L."/>
            <person name="Lee J."/>
            <person name="Lipzen A."/>
            <person name="Pangilinan J."/>
            <person name="LaButti K."/>
            <person name="Hainaut M."/>
            <person name="Henrissat B."/>
            <person name="Grigoriev I.V."/>
            <person name="Spatafora J.W."/>
            <person name="Aime M.C."/>
        </authorList>
    </citation>
    <scope>NUCLEOTIDE SEQUENCE [LARGE SCALE GENOMIC DNA]</scope>
    <source>
        <strain evidence="3 4">MCA 5214</strain>
    </source>
</reference>
<dbReference type="InterPro" id="IPR036291">
    <property type="entry name" value="NAD(P)-bd_dom_sf"/>
</dbReference>
<dbReference type="GO" id="GO:0005737">
    <property type="term" value="C:cytoplasm"/>
    <property type="evidence" value="ECO:0007669"/>
    <property type="project" value="TreeGrafter"/>
</dbReference>
<evidence type="ECO:0000313" key="4">
    <source>
        <dbReference type="Proteomes" id="UP000245884"/>
    </source>
</evidence>